<proteinExistence type="predicted"/>
<dbReference type="AlphaFoldDB" id="A0A518AKP5"/>
<keyword evidence="4" id="KW-1185">Reference proteome</keyword>
<feature type="coiled-coil region" evidence="1">
    <location>
        <begin position="20"/>
        <end position="47"/>
    </location>
</feature>
<dbReference type="Pfam" id="PF07508">
    <property type="entry name" value="Recombinase"/>
    <property type="match status" value="1"/>
</dbReference>
<evidence type="ECO:0000256" key="1">
    <source>
        <dbReference type="SAM" id="Coils"/>
    </source>
</evidence>
<dbReference type="EMBL" id="CP036278">
    <property type="protein sequence ID" value="QDU55266.1"/>
    <property type="molecule type" value="Genomic_DNA"/>
</dbReference>
<sequence>MTAQANANHMTARMHLMCWGDHAEDQRQELEELANRFNMEIASEMENFAEYYSRHFDWEALSLIVDASNSDADAYLGLPKIHRRSYSLLKNTKALSVLCDTKRPILCDLAQQEIEKLTASHFRKFSPVDLRELLPAIARKSRRAIKQAWRSADKLRLAESERRKKEMKQRLANGYEVTSNLNHEARRLANGNRKKEAIKADQNVAPFISELRINGKSFQSIADHLNARGYETRQGCKWTYSQVRRVYLRSTEEGGDA</sequence>
<accession>A0A518AKP5</accession>
<organism evidence="3 4">
    <name type="scientific">Aeoliella mucimassa</name>
    <dbReference type="NCBI Taxonomy" id="2527972"/>
    <lineage>
        <taxon>Bacteria</taxon>
        <taxon>Pseudomonadati</taxon>
        <taxon>Planctomycetota</taxon>
        <taxon>Planctomycetia</taxon>
        <taxon>Pirellulales</taxon>
        <taxon>Lacipirellulaceae</taxon>
        <taxon>Aeoliella</taxon>
    </lineage>
</organism>
<protein>
    <recommendedName>
        <fullName evidence="2">Recombinase domain-containing protein</fullName>
    </recommendedName>
</protein>
<reference evidence="3 4" key="1">
    <citation type="submission" date="2019-02" db="EMBL/GenBank/DDBJ databases">
        <title>Deep-cultivation of Planctomycetes and their phenomic and genomic characterization uncovers novel biology.</title>
        <authorList>
            <person name="Wiegand S."/>
            <person name="Jogler M."/>
            <person name="Boedeker C."/>
            <person name="Pinto D."/>
            <person name="Vollmers J."/>
            <person name="Rivas-Marin E."/>
            <person name="Kohn T."/>
            <person name="Peeters S.H."/>
            <person name="Heuer A."/>
            <person name="Rast P."/>
            <person name="Oberbeckmann S."/>
            <person name="Bunk B."/>
            <person name="Jeske O."/>
            <person name="Meyerdierks A."/>
            <person name="Storesund J.E."/>
            <person name="Kallscheuer N."/>
            <person name="Luecker S."/>
            <person name="Lage O.M."/>
            <person name="Pohl T."/>
            <person name="Merkel B.J."/>
            <person name="Hornburger P."/>
            <person name="Mueller R.-W."/>
            <person name="Bruemmer F."/>
            <person name="Labrenz M."/>
            <person name="Spormann A.M."/>
            <person name="Op den Camp H."/>
            <person name="Overmann J."/>
            <person name="Amann R."/>
            <person name="Jetten M.S.M."/>
            <person name="Mascher T."/>
            <person name="Medema M.H."/>
            <person name="Devos D.P."/>
            <person name="Kaster A.-K."/>
            <person name="Ovreas L."/>
            <person name="Rohde M."/>
            <person name="Galperin M.Y."/>
            <person name="Jogler C."/>
        </authorList>
    </citation>
    <scope>NUCLEOTIDE SEQUENCE [LARGE SCALE GENOMIC DNA]</scope>
    <source>
        <strain evidence="3 4">Pan181</strain>
    </source>
</reference>
<evidence type="ECO:0000313" key="3">
    <source>
        <dbReference type="EMBL" id="QDU55266.1"/>
    </source>
</evidence>
<dbReference type="OrthoDB" id="463240at2"/>
<dbReference type="RefSeq" id="WP_145246144.1">
    <property type="nucleotide sequence ID" value="NZ_CP036278.1"/>
</dbReference>
<name>A0A518AKP5_9BACT</name>
<dbReference type="KEGG" id="amuc:Pan181_14540"/>
<keyword evidence="1" id="KW-0175">Coiled coil</keyword>
<evidence type="ECO:0000259" key="2">
    <source>
        <dbReference type="Pfam" id="PF07508"/>
    </source>
</evidence>
<dbReference type="GO" id="GO:0000150">
    <property type="term" value="F:DNA strand exchange activity"/>
    <property type="evidence" value="ECO:0007669"/>
    <property type="project" value="InterPro"/>
</dbReference>
<dbReference type="GO" id="GO:0003677">
    <property type="term" value="F:DNA binding"/>
    <property type="evidence" value="ECO:0007669"/>
    <property type="project" value="InterPro"/>
</dbReference>
<evidence type="ECO:0000313" key="4">
    <source>
        <dbReference type="Proteomes" id="UP000315750"/>
    </source>
</evidence>
<dbReference type="Proteomes" id="UP000315750">
    <property type="component" value="Chromosome"/>
</dbReference>
<gene>
    <name evidence="3" type="ORF">Pan181_14540</name>
</gene>
<dbReference type="InterPro" id="IPR011109">
    <property type="entry name" value="DNA_bind_recombinase_dom"/>
</dbReference>
<feature type="domain" description="Recombinase" evidence="2">
    <location>
        <begin position="210"/>
        <end position="246"/>
    </location>
</feature>